<dbReference type="InterPro" id="IPR015947">
    <property type="entry name" value="PUA-like_sf"/>
</dbReference>
<dbReference type="InterPro" id="IPR002501">
    <property type="entry name" value="PsdUridine_synth_N"/>
</dbReference>
<dbReference type="InterPro" id="IPR015240">
    <property type="entry name" value="tRNA_sdUridine_synth_fam1_C"/>
</dbReference>
<keyword evidence="4 5" id="KW-0413">Isomerase</keyword>
<evidence type="ECO:0000256" key="2">
    <source>
        <dbReference type="ARBA" id="ARBA00005642"/>
    </source>
</evidence>
<dbReference type="PANTHER" id="PTHR13767:SF2">
    <property type="entry name" value="PSEUDOURIDYLATE SYNTHASE TRUB1"/>
    <property type="match status" value="1"/>
</dbReference>
<dbReference type="Pfam" id="PF01509">
    <property type="entry name" value="TruB_N"/>
    <property type="match status" value="1"/>
</dbReference>
<feature type="active site" description="Nucleophile" evidence="5">
    <location>
        <position position="47"/>
    </location>
</feature>
<evidence type="ECO:0000313" key="10">
    <source>
        <dbReference type="Proteomes" id="UP000182598"/>
    </source>
</evidence>
<evidence type="ECO:0000313" key="9">
    <source>
        <dbReference type="EMBL" id="CUA83441.1"/>
    </source>
</evidence>
<dbReference type="InterPro" id="IPR032819">
    <property type="entry name" value="TruB_C"/>
</dbReference>
<dbReference type="GO" id="GO:0003723">
    <property type="term" value="F:RNA binding"/>
    <property type="evidence" value="ECO:0007669"/>
    <property type="project" value="InterPro"/>
</dbReference>
<organism evidence="9 10">
    <name type="scientific">Pseudidiomarina woesei</name>
    <dbReference type="NCBI Taxonomy" id="1381080"/>
    <lineage>
        <taxon>Bacteria</taxon>
        <taxon>Pseudomonadati</taxon>
        <taxon>Pseudomonadota</taxon>
        <taxon>Gammaproteobacteria</taxon>
        <taxon>Alteromonadales</taxon>
        <taxon>Idiomarinaceae</taxon>
        <taxon>Pseudidiomarina</taxon>
    </lineage>
</organism>
<dbReference type="Gene3D" id="2.30.130.10">
    <property type="entry name" value="PUA domain"/>
    <property type="match status" value="1"/>
</dbReference>
<comment type="catalytic activity">
    <reaction evidence="1 5">
        <text>uridine(55) in tRNA = pseudouridine(55) in tRNA</text>
        <dbReference type="Rhea" id="RHEA:42532"/>
        <dbReference type="Rhea" id="RHEA-COMP:10101"/>
        <dbReference type="Rhea" id="RHEA-COMP:10102"/>
        <dbReference type="ChEBI" id="CHEBI:65314"/>
        <dbReference type="ChEBI" id="CHEBI:65315"/>
        <dbReference type="EC" id="5.4.99.25"/>
    </reaction>
</comment>
<accession>A0A0K6GXI2</accession>
<evidence type="ECO:0000259" key="6">
    <source>
        <dbReference type="Pfam" id="PF01509"/>
    </source>
</evidence>
<dbReference type="EC" id="5.4.99.25" evidence="5"/>
<dbReference type="InterPro" id="IPR036974">
    <property type="entry name" value="PUA_sf"/>
</dbReference>
<evidence type="ECO:0000256" key="5">
    <source>
        <dbReference type="HAMAP-Rule" id="MF_01080"/>
    </source>
</evidence>
<dbReference type="AlphaFoldDB" id="A0A0K6GXI2"/>
<evidence type="ECO:0000256" key="3">
    <source>
        <dbReference type="ARBA" id="ARBA00022694"/>
    </source>
</evidence>
<reference evidence="10" key="1">
    <citation type="submission" date="2015-08" db="EMBL/GenBank/DDBJ databases">
        <authorList>
            <person name="Varghese N."/>
        </authorList>
    </citation>
    <scope>NUCLEOTIDE SEQUENCE [LARGE SCALE GENOMIC DNA]</scope>
    <source>
        <strain evidence="10">DSM 27808</strain>
    </source>
</reference>
<protein>
    <recommendedName>
        <fullName evidence="5">tRNA pseudouridine synthase B</fullName>
        <ecNumber evidence="5">5.4.99.25</ecNumber>
    </recommendedName>
    <alternativeName>
        <fullName evidence="5">tRNA pseudouridine(55) synthase</fullName>
        <shortName evidence="5">Psi55 synthase</shortName>
    </alternativeName>
    <alternativeName>
        <fullName evidence="5">tRNA pseudouridylate synthase</fullName>
    </alternativeName>
    <alternativeName>
        <fullName evidence="5">tRNA-uridine isomerase</fullName>
    </alternativeName>
</protein>
<feature type="domain" description="Pseudouridine synthase II N-terminal" evidence="6">
    <location>
        <begin position="32"/>
        <end position="183"/>
    </location>
</feature>
<dbReference type="RefSeq" id="WP_055438272.1">
    <property type="nucleotide sequence ID" value="NZ_CYHB01000001.1"/>
</dbReference>
<dbReference type="SUPFAM" id="SSF88697">
    <property type="entry name" value="PUA domain-like"/>
    <property type="match status" value="1"/>
</dbReference>
<dbReference type="HAMAP" id="MF_01080">
    <property type="entry name" value="TruB_bact"/>
    <property type="match status" value="1"/>
</dbReference>
<comment type="function">
    <text evidence="5">Responsible for synthesis of pseudouridine from uracil-55 in the psi GC loop of transfer RNAs.</text>
</comment>
<dbReference type="PANTHER" id="PTHR13767">
    <property type="entry name" value="TRNA-PSEUDOURIDINE SYNTHASE"/>
    <property type="match status" value="1"/>
</dbReference>
<dbReference type="GO" id="GO:0031119">
    <property type="term" value="P:tRNA pseudouridine synthesis"/>
    <property type="evidence" value="ECO:0007669"/>
    <property type="project" value="UniProtKB-UniRule"/>
</dbReference>
<evidence type="ECO:0000256" key="4">
    <source>
        <dbReference type="ARBA" id="ARBA00023235"/>
    </source>
</evidence>
<dbReference type="Proteomes" id="UP000182598">
    <property type="component" value="Unassembled WGS sequence"/>
</dbReference>
<keyword evidence="3 5" id="KW-0819">tRNA processing</keyword>
<evidence type="ECO:0000259" key="8">
    <source>
        <dbReference type="Pfam" id="PF16198"/>
    </source>
</evidence>
<proteinExistence type="inferred from homology"/>
<dbReference type="Pfam" id="PF16198">
    <property type="entry name" value="TruB_C_2"/>
    <property type="match status" value="1"/>
</dbReference>
<dbReference type="InterPro" id="IPR014780">
    <property type="entry name" value="tRNA_psdUridine_synth_TruB"/>
</dbReference>
<dbReference type="InterPro" id="IPR020103">
    <property type="entry name" value="PsdUridine_synth_cat_dom_sf"/>
</dbReference>
<evidence type="ECO:0000259" key="7">
    <source>
        <dbReference type="Pfam" id="PF09157"/>
    </source>
</evidence>
<feature type="domain" description="tRNA pseudouridylate synthase B C-terminal" evidence="8">
    <location>
        <begin position="184"/>
        <end position="249"/>
    </location>
</feature>
<evidence type="ECO:0000256" key="1">
    <source>
        <dbReference type="ARBA" id="ARBA00000385"/>
    </source>
</evidence>
<dbReference type="Pfam" id="PF09157">
    <property type="entry name" value="TruB-C_2"/>
    <property type="match status" value="1"/>
</dbReference>
<gene>
    <name evidence="5" type="primary">truB</name>
    <name evidence="9" type="ORF">Ga0061064_0605</name>
</gene>
<dbReference type="SUPFAM" id="SSF55120">
    <property type="entry name" value="Pseudouridine synthase"/>
    <property type="match status" value="1"/>
</dbReference>
<dbReference type="GO" id="GO:0160148">
    <property type="term" value="F:tRNA pseudouridine(55) synthase activity"/>
    <property type="evidence" value="ECO:0007669"/>
    <property type="project" value="UniProtKB-EC"/>
</dbReference>
<dbReference type="CDD" id="cd02573">
    <property type="entry name" value="PseudoU_synth_EcTruB"/>
    <property type="match status" value="1"/>
</dbReference>
<sequence length="317" mass="35134">MGRRKSGRNVSGVILLNKPSDITSNAALQTVRRFFNANKAGHTGALDPLATGLLPLCFGEATKVSHFALEADKTYQVVAQLGARTTTSDAEGEVVERCTNEQLSQVTREKITQAIAHFSGEQEQSPSMFSALKHEGRPLYWYARQGIEVPRKTRTIVIRHIAFIDWREHQLTLEVTCSKGTYIRTLIDDMGQYLGCGAYVEKLHRTWIEGVEGPMLTLEELTAVAAQTDPENNDYAAMDALLQANDSVVRQMPSVAITGTDVARFLSGNPVRTELGEHNPEHPIRVLREHDQEFLGIGVWRDGQLAPKRVVNLSDAN</sequence>
<comment type="similarity">
    <text evidence="2 5">Belongs to the pseudouridine synthase TruB family. Type 1 subfamily.</text>
</comment>
<dbReference type="NCBIfam" id="TIGR00431">
    <property type="entry name" value="TruB"/>
    <property type="match status" value="1"/>
</dbReference>
<dbReference type="OrthoDB" id="9802309at2"/>
<dbReference type="GO" id="GO:1990481">
    <property type="term" value="P:mRNA pseudouridine synthesis"/>
    <property type="evidence" value="ECO:0007669"/>
    <property type="project" value="TreeGrafter"/>
</dbReference>
<keyword evidence="10" id="KW-1185">Reference proteome</keyword>
<name>A0A0K6GXI2_9GAMM</name>
<dbReference type="Gene3D" id="3.30.2350.10">
    <property type="entry name" value="Pseudouridine synthase"/>
    <property type="match status" value="1"/>
</dbReference>
<feature type="domain" description="tRNA pseudouridine synthase II TruB subfamily 1 C-terminal" evidence="7">
    <location>
        <begin position="253"/>
        <end position="311"/>
    </location>
</feature>
<dbReference type="EMBL" id="CYHB01000001">
    <property type="protein sequence ID" value="CUA83441.1"/>
    <property type="molecule type" value="Genomic_DNA"/>
</dbReference>